<evidence type="ECO:0000256" key="6">
    <source>
        <dbReference type="ARBA" id="ARBA00023136"/>
    </source>
</evidence>
<dbReference type="SUPFAM" id="SSF161098">
    <property type="entry name" value="MetI-like"/>
    <property type="match status" value="1"/>
</dbReference>
<dbReference type="Gene3D" id="1.10.3720.10">
    <property type="entry name" value="MetI-like"/>
    <property type="match status" value="1"/>
</dbReference>
<dbReference type="Pfam" id="PF19300">
    <property type="entry name" value="BPD_transp_1_N"/>
    <property type="match status" value="1"/>
</dbReference>
<evidence type="ECO:0000256" key="3">
    <source>
        <dbReference type="ARBA" id="ARBA00022475"/>
    </source>
</evidence>
<feature type="transmembrane region" description="Helical" evidence="7">
    <location>
        <begin position="174"/>
        <end position="197"/>
    </location>
</feature>
<evidence type="ECO:0000256" key="1">
    <source>
        <dbReference type="ARBA" id="ARBA00004651"/>
    </source>
</evidence>
<feature type="transmembrane region" description="Helical" evidence="7">
    <location>
        <begin position="141"/>
        <end position="162"/>
    </location>
</feature>
<dbReference type="KEGG" id="naci:NUH88_01255"/>
<keyword evidence="10" id="KW-1185">Reference proteome</keyword>
<dbReference type="RefSeq" id="WP_257769475.1">
    <property type="nucleotide sequence ID" value="NZ_CP102480.1"/>
</dbReference>
<evidence type="ECO:0000256" key="7">
    <source>
        <dbReference type="RuleBase" id="RU363032"/>
    </source>
</evidence>
<keyword evidence="3" id="KW-1003">Cell membrane</keyword>
<evidence type="ECO:0000256" key="4">
    <source>
        <dbReference type="ARBA" id="ARBA00022692"/>
    </source>
</evidence>
<feature type="transmembrane region" description="Helical" evidence="7">
    <location>
        <begin position="97"/>
        <end position="121"/>
    </location>
</feature>
<evidence type="ECO:0000256" key="2">
    <source>
        <dbReference type="ARBA" id="ARBA00022448"/>
    </source>
</evidence>
<comment type="similarity">
    <text evidence="7">Belongs to the binding-protein-dependent transport system permease family.</text>
</comment>
<evidence type="ECO:0000259" key="8">
    <source>
        <dbReference type="PROSITE" id="PS50928"/>
    </source>
</evidence>
<name>A0A9J7ASR7_9PROT</name>
<accession>A0A9J7ASR7</accession>
<sequence>MLAFAVRRLTALAATLAVAALVVFMVMEVLPGDPAEVMLGLNAQPDTLAALRAQMGLDRPVPERFLVWILAFLSGDLGISYTYDVPVAELIGERMEVTLPLALMAILFSTAIALPCGVLAARFRGGFADTFIMGAAQLGVAVPNFWFAILLILLFAVTLGWTSAGGFPGFEDGILPALGALLLPAVALALPQAAILARVTRSSVVEVMGEDYIRTARAKGLSGRTVLWRHAVRNALAAPLTIMGLQFSFLLAGTVIIENVFYLPGLGRLIFQAIAQRDLIVVKDVVVLLVALVITVNFVVDLLYAWTDPRLRKAGSDV</sequence>
<dbReference type="InterPro" id="IPR000515">
    <property type="entry name" value="MetI-like"/>
</dbReference>
<proteinExistence type="inferred from homology"/>
<keyword evidence="6 7" id="KW-0472">Membrane</keyword>
<comment type="subcellular location">
    <subcellularLocation>
        <location evidence="1 7">Cell membrane</location>
        <topology evidence="1 7">Multi-pass membrane protein</topology>
    </subcellularLocation>
</comment>
<gene>
    <name evidence="9" type="ORF">NUH88_01255</name>
</gene>
<keyword evidence="4 7" id="KW-0812">Transmembrane</keyword>
<dbReference type="Proteomes" id="UP001060336">
    <property type="component" value="Chromosome"/>
</dbReference>
<feature type="domain" description="ABC transmembrane type-1" evidence="8">
    <location>
        <begin position="95"/>
        <end position="298"/>
    </location>
</feature>
<dbReference type="EMBL" id="CP102480">
    <property type="protein sequence ID" value="UUX50327.1"/>
    <property type="molecule type" value="Genomic_DNA"/>
</dbReference>
<dbReference type="PROSITE" id="PS50928">
    <property type="entry name" value="ABC_TM1"/>
    <property type="match status" value="1"/>
</dbReference>
<dbReference type="InterPro" id="IPR045621">
    <property type="entry name" value="BPD_transp_1_N"/>
</dbReference>
<dbReference type="Pfam" id="PF00528">
    <property type="entry name" value="BPD_transp_1"/>
    <property type="match status" value="1"/>
</dbReference>
<evidence type="ECO:0000313" key="10">
    <source>
        <dbReference type="Proteomes" id="UP001060336"/>
    </source>
</evidence>
<protein>
    <submittedName>
        <fullName evidence="9">ABC transporter permease</fullName>
    </submittedName>
</protein>
<feature type="transmembrane region" description="Helical" evidence="7">
    <location>
        <begin position="236"/>
        <end position="264"/>
    </location>
</feature>
<dbReference type="GO" id="GO:0071916">
    <property type="term" value="F:dipeptide transmembrane transporter activity"/>
    <property type="evidence" value="ECO:0007669"/>
    <property type="project" value="TreeGrafter"/>
</dbReference>
<feature type="transmembrane region" description="Helical" evidence="7">
    <location>
        <begin position="285"/>
        <end position="306"/>
    </location>
</feature>
<evidence type="ECO:0000313" key="9">
    <source>
        <dbReference type="EMBL" id="UUX50327.1"/>
    </source>
</evidence>
<keyword evidence="2 7" id="KW-0813">Transport</keyword>
<dbReference type="GO" id="GO:0005886">
    <property type="term" value="C:plasma membrane"/>
    <property type="evidence" value="ECO:0007669"/>
    <property type="project" value="UniProtKB-SubCell"/>
</dbReference>
<dbReference type="InterPro" id="IPR035906">
    <property type="entry name" value="MetI-like_sf"/>
</dbReference>
<dbReference type="AlphaFoldDB" id="A0A9J7ASR7"/>
<dbReference type="PANTHER" id="PTHR43163">
    <property type="entry name" value="DIPEPTIDE TRANSPORT SYSTEM PERMEASE PROTEIN DPPB-RELATED"/>
    <property type="match status" value="1"/>
</dbReference>
<keyword evidence="5 7" id="KW-1133">Transmembrane helix</keyword>
<evidence type="ECO:0000256" key="5">
    <source>
        <dbReference type="ARBA" id="ARBA00022989"/>
    </source>
</evidence>
<dbReference type="CDD" id="cd06261">
    <property type="entry name" value="TM_PBP2"/>
    <property type="match status" value="1"/>
</dbReference>
<reference evidence="9" key="1">
    <citation type="submission" date="2022-08" db="EMBL/GenBank/DDBJ databases">
        <title>Nisaea acidiphila sp. nov., isolated from a marine algal debris and emended description of the genus Nisaea Urios et al. 2008.</title>
        <authorList>
            <person name="Kwon K."/>
        </authorList>
    </citation>
    <scope>NUCLEOTIDE SEQUENCE</scope>
    <source>
        <strain evidence="9">MEBiC11861</strain>
    </source>
</reference>
<organism evidence="9 10">
    <name type="scientific">Nisaea acidiphila</name>
    <dbReference type="NCBI Taxonomy" id="1862145"/>
    <lineage>
        <taxon>Bacteria</taxon>
        <taxon>Pseudomonadati</taxon>
        <taxon>Pseudomonadota</taxon>
        <taxon>Alphaproteobacteria</taxon>
        <taxon>Rhodospirillales</taxon>
        <taxon>Thalassobaculaceae</taxon>
        <taxon>Nisaea</taxon>
    </lineage>
</organism>
<dbReference type="PANTHER" id="PTHR43163:SF6">
    <property type="entry name" value="DIPEPTIDE TRANSPORT SYSTEM PERMEASE PROTEIN DPPB-RELATED"/>
    <property type="match status" value="1"/>
</dbReference>